<accession>A0A843U407</accession>
<feature type="non-terminal residue" evidence="1">
    <location>
        <position position="1"/>
    </location>
</feature>
<proteinExistence type="predicted"/>
<evidence type="ECO:0000313" key="2">
    <source>
        <dbReference type="Proteomes" id="UP000652761"/>
    </source>
</evidence>
<dbReference type="Proteomes" id="UP000652761">
    <property type="component" value="Unassembled WGS sequence"/>
</dbReference>
<organism evidence="1 2">
    <name type="scientific">Colocasia esculenta</name>
    <name type="common">Wild taro</name>
    <name type="synonym">Arum esculentum</name>
    <dbReference type="NCBI Taxonomy" id="4460"/>
    <lineage>
        <taxon>Eukaryota</taxon>
        <taxon>Viridiplantae</taxon>
        <taxon>Streptophyta</taxon>
        <taxon>Embryophyta</taxon>
        <taxon>Tracheophyta</taxon>
        <taxon>Spermatophyta</taxon>
        <taxon>Magnoliopsida</taxon>
        <taxon>Liliopsida</taxon>
        <taxon>Araceae</taxon>
        <taxon>Aroideae</taxon>
        <taxon>Colocasieae</taxon>
        <taxon>Colocasia</taxon>
    </lineage>
</organism>
<keyword evidence="2" id="KW-1185">Reference proteome</keyword>
<evidence type="ECO:0000313" key="1">
    <source>
        <dbReference type="EMBL" id="MQL78165.1"/>
    </source>
</evidence>
<reference evidence="1" key="1">
    <citation type="submission" date="2017-07" db="EMBL/GenBank/DDBJ databases">
        <title>Taro Niue Genome Assembly and Annotation.</title>
        <authorList>
            <person name="Atibalentja N."/>
            <person name="Keating K."/>
            <person name="Fields C.J."/>
        </authorList>
    </citation>
    <scope>NUCLEOTIDE SEQUENCE</scope>
    <source>
        <strain evidence="1">Niue_2</strain>
        <tissue evidence="1">Leaf</tissue>
    </source>
</reference>
<comment type="caution">
    <text evidence="1">The sequence shown here is derived from an EMBL/GenBank/DDBJ whole genome shotgun (WGS) entry which is preliminary data.</text>
</comment>
<name>A0A843U407_COLES</name>
<sequence>LGCAEAGSGQQGSYVESYGRWRAGAEQKEPRSRACVARAEALAMGATWLRRNRTKICWAWRFGCAERSSAGCVRGKADAMSRRCAAQLGSCRSVRCKRRDGADAKVAACAAGGCDQGDGARRLALLLVRWSHAPADLMQR</sequence>
<protein>
    <submittedName>
        <fullName evidence="1">Uncharacterized protein</fullName>
    </submittedName>
</protein>
<dbReference type="AlphaFoldDB" id="A0A843U407"/>
<gene>
    <name evidence="1" type="ORF">Taro_010579</name>
</gene>
<dbReference type="EMBL" id="NMUH01000385">
    <property type="protein sequence ID" value="MQL78165.1"/>
    <property type="molecule type" value="Genomic_DNA"/>
</dbReference>